<feature type="compositionally biased region" description="Basic and acidic residues" evidence="1">
    <location>
        <begin position="1"/>
        <end position="15"/>
    </location>
</feature>
<dbReference type="OrthoDB" id="2234393at2759"/>
<dbReference type="Proteomes" id="UP000646827">
    <property type="component" value="Unassembled WGS sequence"/>
</dbReference>
<evidence type="ECO:0000313" key="3">
    <source>
        <dbReference type="Proteomes" id="UP000646827"/>
    </source>
</evidence>
<proteinExistence type="predicted"/>
<feature type="region of interest" description="Disordered" evidence="1">
    <location>
        <begin position="1"/>
        <end position="21"/>
    </location>
</feature>
<accession>A0A8H7VAP3</accession>
<evidence type="ECO:0000256" key="1">
    <source>
        <dbReference type="SAM" id="MobiDB-lite"/>
    </source>
</evidence>
<sequence>MPKRNYEDQDNKENDSSDEMIDIQEKIDQSNKRRKNLQNVFIAYDMEEQVRKQVVRKEQKVKKHMEQQQLLSQAAETATEVIEKDGVYVDGLEVSVGTKIKNAAIQKHPLYQHLDPNGQAIICLGLNSTLDLSAMYPERQTVLFNKKQWHDLTKMYLPRLFDGSSYAALGNVLEPIFNVYKDKKPIKRNWMDMYKKVISLQSQYNPELDDSFRDVDFCLYFYHSLLHLQKYHKYIFNDDVDKSEWDYIVKFWGPVLERLFVGTGLRLKWGDTVLTMKDVGVNGNFKVEMGVLNDAMVQRYNEEEELTVEEAAESDPGSFKYQSDRCKLFSEIYHVHLDDRLQSYHGYLQTVTQLLCFRDETVKVCNAFDNLKSTKTSKKKSVKGNKYNSTAKDEHVIQAKSSWVRGTWIPPRQKDSPPASIPNNLVSH</sequence>
<reference evidence="2 3" key="1">
    <citation type="submission" date="2020-12" db="EMBL/GenBank/DDBJ databases">
        <title>Metabolic potential, ecology and presence of endohyphal bacteria is reflected in genomic diversity of Mucoromycotina.</title>
        <authorList>
            <person name="Muszewska A."/>
            <person name="Okrasinska A."/>
            <person name="Steczkiewicz K."/>
            <person name="Drgas O."/>
            <person name="Orlowska M."/>
            <person name="Perlinska-Lenart U."/>
            <person name="Aleksandrzak-Piekarczyk T."/>
            <person name="Szatraj K."/>
            <person name="Zielenkiewicz U."/>
            <person name="Pilsyk S."/>
            <person name="Malc E."/>
            <person name="Mieczkowski P."/>
            <person name="Kruszewska J.S."/>
            <person name="Biernat P."/>
            <person name="Pawlowska J."/>
        </authorList>
    </citation>
    <scope>NUCLEOTIDE SEQUENCE [LARGE SCALE GENOMIC DNA]</scope>
    <source>
        <strain evidence="2 3">CBS 142.35</strain>
    </source>
</reference>
<dbReference type="EMBL" id="JAEPRB010000431">
    <property type="protein sequence ID" value="KAG2216261.1"/>
    <property type="molecule type" value="Genomic_DNA"/>
</dbReference>
<protein>
    <submittedName>
        <fullName evidence="2">Uncharacterized protein</fullName>
    </submittedName>
</protein>
<name>A0A8H7VAP3_9FUNG</name>
<feature type="region of interest" description="Disordered" evidence="1">
    <location>
        <begin position="407"/>
        <end position="428"/>
    </location>
</feature>
<comment type="caution">
    <text evidence="2">The sequence shown here is derived from an EMBL/GenBank/DDBJ whole genome shotgun (WGS) entry which is preliminary data.</text>
</comment>
<organism evidence="2 3">
    <name type="scientific">Circinella minor</name>
    <dbReference type="NCBI Taxonomy" id="1195481"/>
    <lineage>
        <taxon>Eukaryota</taxon>
        <taxon>Fungi</taxon>
        <taxon>Fungi incertae sedis</taxon>
        <taxon>Mucoromycota</taxon>
        <taxon>Mucoromycotina</taxon>
        <taxon>Mucoromycetes</taxon>
        <taxon>Mucorales</taxon>
        <taxon>Lichtheimiaceae</taxon>
        <taxon>Circinella</taxon>
    </lineage>
</organism>
<evidence type="ECO:0000313" key="2">
    <source>
        <dbReference type="EMBL" id="KAG2216261.1"/>
    </source>
</evidence>
<dbReference type="AlphaFoldDB" id="A0A8H7VAP3"/>
<keyword evidence="3" id="KW-1185">Reference proteome</keyword>
<gene>
    <name evidence="2" type="ORF">INT45_006062</name>
</gene>